<sequence length="1116" mass="122631">MKIPSHRICSVQYSTAYKLLLIMKLSIVLMIFTILQASAAGYAQKITLSQKDATLEQIFWSISSQSKYEFVYDAAMLKEAKPVDVKFKNSTVESVLNRCFTDQPLTYTINDNIVIVKRKPLLFQQPKITDLTPMIAEAPPIIIKGQVIDSKGESLPGVSVRVKGSALGTATDLQGNYTLNVSDADILVFSYVGYISQEVAVNGRTTLNVTLREDLQVLGEIVVTALGIEREAKSLTYAVQNIKGDKMNEAKETNLINSLQGKVAGVTITKDATGPGGDSKVLIRGNRSITNSNQPLYVIDGVPLSGNVGMLNSDEVESMTILKGASAAALYGSQGQNGAIIITTKRGKANQTVVNFISGLGLDQASVLPELQYEYGQGDAGIYGSNSERSWGPKATGQNVTLWNGKSVPLQGQPDNLKNFFRTGQTLNNTLSISGGSEKMQTYFSYGNTMAQGILTNNDLTRHNVDLKTDNNISSKLSVSTKMSYIYEDVDNRPVPGGGGNYVLPSIFSAPTSIPLDEMKNYSYIDNTGTEKQSYWLPGSSVLVNPYWALNRINYFQKRDRILGLVSAKYEFNDWLNLQVRGSIDKTIQNNNRKVYADSYFSQVGSNYDYGTTRSQGINVDALLSFKRNIGKKFDVTGNLGASLQESKYESISGSANGLNKPNFFYMHNARSPFFTTADGRTPRVQSLYGTATLAYNNYLYLDVTARNDWSSALPEASQSYFYPSVGLSAIVSDMIKLPSWISYGKASLTMANSGYGGTQYLDRNYYSVGIGGAIITPNIQSLGTYKPEITTSYEAGLDWKFFNNRVGLNFTYYNTQTKNQLLLIGLPAASLFDQKYINAGLIQNHGVELVANISPIAGKNFRWDMGLNYSKNINKVKELTETIKSIVIGEGDNVYLIKVDEGSSYGDMYVRGWKEDAQGRKLVEDDGTPILTDGLDQFVGNYNPDYMLGFSNEFSFKNFSMSFLIDHRQGGTVIGGTQALIDAYGHSKNSLLGREGGIVLDAYRQDGSKNTTAVASQKYFGLIGGRYPSAGFYSYSSTNTRLREFTLGYRLSDKLISKYSFIKSAKLSLVGRNLFFFKKDAPIDPEVTRGLNGGGLEYAALPTTRNFGLNLKVSF</sequence>
<keyword evidence="2 11" id="KW-0813">Transport</keyword>
<dbReference type="SUPFAM" id="SSF56935">
    <property type="entry name" value="Porins"/>
    <property type="match status" value="1"/>
</dbReference>
<dbReference type="AlphaFoldDB" id="A0A1G9TUX0"/>
<evidence type="ECO:0000313" key="14">
    <source>
        <dbReference type="Proteomes" id="UP000199226"/>
    </source>
</evidence>
<dbReference type="GO" id="GO:0015344">
    <property type="term" value="F:siderophore uptake transmembrane transporter activity"/>
    <property type="evidence" value="ECO:0007669"/>
    <property type="project" value="TreeGrafter"/>
</dbReference>
<organism evidence="13 14">
    <name type="scientific">Daejeonella rubra</name>
    <dbReference type="NCBI Taxonomy" id="990371"/>
    <lineage>
        <taxon>Bacteria</taxon>
        <taxon>Pseudomonadati</taxon>
        <taxon>Bacteroidota</taxon>
        <taxon>Sphingobacteriia</taxon>
        <taxon>Sphingobacteriales</taxon>
        <taxon>Sphingobacteriaceae</taxon>
        <taxon>Daejeonella</taxon>
    </lineage>
</organism>
<dbReference type="InterPro" id="IPR012910">
    <property type="entry name" value="Plug_dom"/>
</dbReference>
<dbReference type="Gene3D" id="2.40.170.20">
    <property type="entry name" value="TonB-dependent receptor, beta-barrel domain"/>
    <property type="match status" value="1"/>
</dbReference>
<dbReference type="PANTHER" id="PTHR32552">
    <property type="entry name" value="FERRICHROME IRON RECEPTOR-RELATED"/>
    <property type="match status" value="1"/>
</dbReference>
<accession>A0A1G9TUX0</accession>
<evidence type="ECO:0000259" key="12">
    <source>
        <dbReference type="SMART" id="SM00965"/>
    </source>
</evidence>
<keyword evidence="10 11" id="KW-0998">Cell outer membrane</keyword>
<dbReference type="SMART" id="SM00965">
    <property type="entry name" value="STN"/>
    <property type="match status" value="1"/>
</dbReference>
<dbReference type="InterPro" id="IPR023996">
    <property type="entry name" value="TonB-dep_OMP_SusC/RagA"/>
</dbReference>
<dbReference type="NCBIfam" id="TIGR04056">
    <property type="entry name" value="OMP_RagA_SusC"/>
    <property type="match status" value="1"/>
</dbReference>
<dbReference type="PROSITE" id="PS52016">
    <property type="entry name" value="TONB_DEPENDENT_REC_3"/>
    <property type="match status" value="1"/>
</dbReference>
<keyword evidence="14" id="KW-1185">Reference proteome</keyword>
<feature type="domain" description="Secretin/TonB short N-terminal" evidence="12">
    <location>
        <begin position="68"/>
        <end position="119"/>
    </location>
</feature>
<evidence type="ECO:0000313" key="13">
    <source>
        <dbReference type="EMBL" id="SDM51214.1"/>
    </source>
</evidence>
<dbReference type="Pfam" id="PF13715">
    <property type="entry name" value="CarbopepD_reg_2"/>
    <property type="match status" value="1"/>
</dbReference>
<keyword evidence="5 11" id="KW-0812">Transmembrane</keyword>
<evidence type="ECO:0000256" key="4">
    <source>
        <dbReference type="ARBA" id="ARBA00022496"/>
    </source>
</evidence>
<evidence type="ECO:0000256" key="7">
    <source>
        <dbReference type="ARBA" id="ARBA00023004"/>
    </source>
</evidence>
<dbReference type="InterPro" id="IPR008969">
    <property type="entry name" value="CarboxyPept-like_regulatory"/>
</dbReference>
<dbReference type="InterPro" id="IPR039426">
    <property type="entry name" value="TonB-dep_rcpt-like"/>
</dbReference>
<name>A0A1G9TUX0_9SPHI</name>
<keyword evidence="8" id="KW-0406">Ion transport</keyword>
<evidence type="ECO:0000256" key="5">
    <source>
        <dbReference type="ARBA" id="ARBA00022692"/>
    </source>
</evidence>
<dbReference type="Pfam" id="PF07660">
    <property type="entry name" value="STN"/>
    <property type="match status" value="1"/>
</dbReference>
<keyword evidence="7" id="KW-0408">Iron</keyword>
<evidence type="ECO:0000256" key="6">
    <source>
        <dbReference type="ARBA" id="ARBA00022729"/>
    </source>
</evidence>
<evidence type="ECO:0000256" key="9">
    <source>
        <dbReference type="ARBA" id="ARBA00023136"/>
    </source>
</evidence>
<dbReference type="FunFam" id="2.60.40.1120:FF:000003">
    <property type="entry name" value="Outer membrane protein Omp121"/>
    <property type="match status" value="1"/>
</dbReference>
<dbReference type="Pfam" id="PF07715">
    <property type="entry name" value="Plug"/>
    <property type="match status" value="1"/>
</dbReference>
<keyword evidence="4" id="KW-0410">Iron transport</keyword>
<comment type="subcellular location">
    <subcellularLocation>
        <location evidence="1 11">Cell outer membrane</location>
        <topology evidence="1 11">Multi-pass membrane protein</topology>
    </subcellularLocation>
</comment>
<dbReference type="GO" id="GO:0009279">
    <property type="term" value="C:cell outer membrane"/>
    <property type="evidence" value="ECO:0007669"/>
    <property type="project" value="UniProtKB-SubCell"/>
</dbReference>
<dbReference type="EMBL" id="FNHH01000014">
    <property type="protein sequence ID" value="SDM51214.1"/>
    <property type="molecule type" value="Genomic_DNA"/>
</dbReference>
<dbReference type="Gene3D" id="2.170.130.10">
    <property type="entry name" value="TonB-dependent receptor, plug domain"/>
    <property type="match status" value="1"/>
</dbReference>
<gene>
    <name evidence="13" type="ORF">SAMN05421813_11436</name>
</gene>
<protein>
    <submittedName>
        <fullName evidence="13">TonB-linked outer membrane protein, SusC/RagA family</fullName>
    </submittedName>
</protein>
<comment type="similarity">
    <text evidence="11">Belongs to the TonB-dependent receptor family.</text>
</comment>
<evidence type="ECO:0000256" key="1">
    <source>
        <dbReference type="ARBA" id="ARBA00004571"/>
    </source>
</evidence>
<evidence type="ECO:0000256" key="3">
    <source>
        <dbReference type="ARBA" id="ARBA00022452"/>
    </source>
</evidence>
<evidence type="ECO:0000256" key="11">
    <source>
        <dbReference type="PROSITE-ProRule" id="PRU01360"/>
    </source>
</evidence>
<dbReference type="PANTHER" id="PTHR32552:SF89">
    <property type="entry name" value="CATECHOLATE SIDEROPHORE RECEPTOR FIU"/>
    <property type="match status" value="1"/>
</dbReference>
<dbReference type="Gene3D" id="2.60.40.1120">
    <property type="entry name" value="Carboxypeptidase-like, regulatory domain"/>
    <property type="match status" value="1"/>
</dbReference>
<keyword evidence="6" id="KW-0732">Signal</keyword>
<dbReference type="STRING" id="990371.SAMN05421813_11436"/>
<keyword evidence="9 11" id="KW-0472">Membrane</keyword>
<evidence type="ECO:0000256" key="10">
    <source>
        <dbReference type="ARBA" id="ARBA00023237"/>
    </source>
</evidence>
<dbReference type="InterPro" id="IPR011662">
    <property type="entry name" value="Secretin/TonB_short_N"/>
</dbReference>
<keyword evidence="3 11" id="KW-1134">Transmembrane beta strand</keyword>
<dbReference type="NCBIfam" id="TIGR04057">
    <property type="entry name" value="SusC_RagA_signa"/>
    <property type="match status" value="1"/>
</dbReference>
<dbReference type="InterPro" id="IPR037066">
    <property type="entry name" value="Plug_dom_sf"/>
</dbReference>
<dbReference type="InterPro" id="IPR036942">
    <property type="entry name" value="Beta-barrel_TonB_sf"/>
</dbReference>
<dbReference type="Proteomes" id="UP000199226">
    <property type="component" value="Unassembled WGS sequence"/>
</dbReference>
<dbReference type="SUPFAM" id="SSF49464">
    <property type="entry name" value="Carboxypeptidase regulatory domain-like"/>
    <property type="match status" value="1"/>
</dbReference>
<dbReference type="InterPro" id="IPR023997">
    <property type="entry name" value="TonB-dep_OMP_SusC/RagA_CS"/>
</dbReference>
<reference evidence="14" key="1">
    <citation type="submission" date="2016-10" db="EMBL/GenBank/DDBJ databases">
        <authorList>
            <person name="Varghese N."/>
            <person name="Submissions S."/>
        </authorList>
    </citation>
    <scope>NUCLEOTIDE SEQUENCE [LARGE SCALE GENOMIC DNA]</scope>
    <source>
        <strain evidence="14">DSM 24536</strain>
    </source>
</reference>
<evidence type="ECO:0000256" key="8">
    <source>
        <dbReference type="ARBA" id="ARBA00023065"/>
    </source>
</evidence>
<evidence type="ECO:0000256" key="2">
    <source>
        <dbReference type="ARBA" id="ARBA00022448"/>
    </source>
</evidence>
<dbReference type="OrthoDB" id="9768177at2"/>
<proteinExistence type="inferred from homology"/>